<keyword evidence="10 14" id="KW-0520">NAD</keyword>
<dbReference type="PANTHER" id="PTHR23389:SF9">
    <property type="entry name" value="DNA LIGASE"/>
    <property type="match status" value="1"/>
</dbReference>
<dbReference type="Gene3D" id="2.40.50.140">
    <property type="entry name" value="Nucleic acid-binding proteins"/>
    <property type="match status" value="1"/>
</dbReference>
<dbReference type="InterPro" id="IPR013840">
    <property type="entry name" value="DNAligase_N"/>
</dbReference>
<dbReference type="InterPro" id="IPR041663">
    <property type="entry name" value="DisA/LigA_HHH"/>
</dbReference>
<dbReference type="GO" id="GO:0046872">
    <property type="term" value="F:metal ion binding"/>
    <property type="evidence" value="ECO:0007669"/>
    <property type="project" value="UniProtKB-KW"/>
</dbReference>
<dbReference type="CDD" id="cd17748">
    <property type="entry name" value="BRCT_DNA_ligase_like"/>
    <property type="match status" value="1"/>
</dbReference>
<evidence type="ECO:0000256" key="12">
    <source>
        <dbReference type="ARBA" id="ARBA00034005"/>
    </source>
</evidence>
<dbReference type="InterPro" id="IPR001679">
    <property type="entry name" value="DNA_ligase"/>
</dbReference>
<feature type="binding site" evidence="14">
    <location>
        <position position="425"/>
    </location>
    <ligand>
        <name>Zn(2+)</name>
        <dbReference type="ChEBI" id="CHEBI:29105"/>
    </ligand>
</feature>
<dbReference type="PROSITE" id="PS50172">
    <property type="entry name" value="BRCT"/>
    <property type="match status" value="1"/>
</dbReference>
<dbReference type="SUPFAM" id="SSF56091">
    <property type="entry name" value="DNA ligase/mRNA capping enzyme, catalytic domain"/>
    <property type="match status" value="1"/>
</dbReference>
<name>A0A420ZDT7_UNCK3</name>
<dbReference type="FunFam" id="1.10.150.20:FF:000006">
    <property type="entry name" value="DNA ligase"/>
    <property type="match status" value="1"/>
</dbReference>
<dbReference type="InterPro" id="IPR004150">
    <property type="entry name" value="NAD_DNA_ligase_OB"/>
</dbReference>
<evidence type="ECO:0000256" key="14">
    <source>
        <dbReference type="HAMAP-Rule" id="MF_01588"/>
    </source>
</evidence>
<dbReference type="Gene3D" id="3.30.470.30">
    <property type="entry name" value="DNA ligase/mRNA capping enzyme"/>
    <property type="match status" value="1"/>
</dbReference>
<dbReference type="FunFam" id="1.10.287.610:FF:000002">
    <property type="entry name" value="DNA ligase"/>
    <property type="match status" value="1"/>
</dbReference>
<evidence type="ECO:0000256" key="7">
    <source>
        <dbReference type="ARBA" id="ARBA00022763"/>
    </source>
</evidence>
<reference evidence="16 17" key="1">
    <citation type="submission" date="2018-06" db="EMBL/GenBank/DDBJ databases">
        <title>Extensive metabolic versatility and redundancy in microbially diverse, dynamic hydrothermal sediments.</title>
        <authorList>
            <person name="Dombrowski N."/>
            <person name="Teske A."/>
            <person name="Baker B.J."/>
        </authorList>
    </citation>
    <scope>NUCLEOTIDE SEQUENCE [LARGE SCALE GENOMIC DNA]</scope>
    <source>
        <strain evidence="16">B79_G16</strain>
    </source>
</reference>
<feature type="binding site" evidence="14">
    <location>
        <position position="170"/>
    </location>
    <ligand>
        <name>NAD(+)</name>
        <dbReference type="ChEBI" id="CHEBI:57540"/>
    </ligand>
</feature>
<feature type="binding site" evidence="14">
    <location>
        <position position="405"/>
    </location>
    <ligand>
        <name>Zn(2+)</name>
        <dbReference type="ChEBI" id="CHEBI:29105"/>
    </ligand>
</feature>
<dbReference type="InterPro" id="IPR001357">
    <property type="entry name" value="BRCT_dom"/>
</dbReference>
<evidence type="ECO:0000313" key="17">
    <source>
        <dbReference type="Proteomes" id="UP000281261"/>
    </source>
</evidence>
<dbReference type="Gene3D" id="3.40.50.10190">
    <property type="entry name" value="BRCT domain"/>
    <property type="match status" value="1"/>
</dbReference>
<evidence type="ECO:0000256" key="3">
    <source>
        <dbReference type="ARBA" id="ARBA00013308"/>
    </source>
</evidence>
<keyword evidence="9 14" id="KW-0460">Magnesium</keyword>
<comment type="catalytic activity">
    <reaction evidence="12 14">
        <text>NAD(+) + (deoxyribonucleotide)n-3'-hydroxyl + 5'-phospho-(deoxyribonucleotide)m = (deoxyribonucleotide)n+m + AMP + beta-nicotinamide D-nucleotide.</text>
        <dbReference type="EC" id="6.5.1.2"/>
    </reaction>
</comment>
<dbReference type="PIRSF" id="PIRSF001604">
    <property type="entry name" value="LigA"/>
    <property type="match status" value="1"/>
</dbReference>
<keyword evidence="14" id="KW-0464">Manganese</keyword>
<dbReference type="Proteomes" id="UP000281261">
    <property type="component" value="Unassembled WGS sequence"/>
</dbReference>
<dbReference type="PANTHER" id="PTHR23389">
    <property type="entry name" value="CHROMOSOME TRANSMISSION FIDELITY FACTOR 18"/>
    <property type="match status" value="1"/>
</dbReference>
<comment type="similarity">
    <text evidence="13 14">Belongs to the NAD-dependent DNA ligase family. LigA subfamily.</text>
</comment>
<evidence type="ECO:0000256" key="8">
    <source>
        <dbReference type="ARBA" id="ARBA00022833"/>
    </source>
</evidence>
<evidence type="ECO:0000256" key="9">
    <source>
        <dbReference type="ARBA" id="ARBA00022842"/>
    </source>
</evidence>
<dbReference type="SUPFAM" id="SSF47781">
    <property type="entry name" value="RuvA domain 2-like"/>
    <property type="match status" value="1"/>
</dbReference>
<dbReference type="Pfam" id="PF03119">
    <property type="entry name" value="DNA_ligase_ZBD"/>
    <property type="match status" value="1"/>
</dbReference>
<organism evidence="16 17">
    <name type="scientific">candidate division Kazan bacterium</name>
    <dbReference type="NCBI Taxonomy" id="2202143"/>
    <lineage>
        <taxon>Bacteria</taxon>
        <taxon>Bacteria division Kazan-3B-28</taxon>
    </lineage>
</organism>
<evidence type="ECO:0000256" key="5">
    <source>
        <dbReference type="ARBA" id="ARBA00022705"/>
    </source>
</evidence>
<comment type="cofactor">
    <cofactor evidence="14">
        <name>Mg(2+)</name>
        <dbReference type="ChEBI" id="CHEBI:18420"/>
    </cofactor>
    <cofactor evidence="14">
        <name>Mn(2+)</name>
        <dbReference type="ChEBI" id="CHEBI:29035"/>
    </cofactor>
</comment>
<dbReference type="SMART" id="SM00292">
    <property type="entry name" value="BRCT"/>
    <property type="match status" value="1"/>
</dbReference>
<feature type="binding site" evidence="14">
    <location>
        <position position="402"/>
    </location>
    <ligand>
        <name>Zn(2+)</name>
        <dbReference type="ChEBI" id="CHEBI:29105"/>
    </ligand>
</feature>
<evidence type="ECO:0000313" key="16">
    <source>
        <dbReference type="EMBL" id="RLC37826.1"/>
    </source>
</evidence>
<keyword evidence="8 14" id="KW-0862">Zinc</keyword>
<evidence type="ECO:0000256" key="10">
    <source>
        <dbReference type="ARBA" id="ARBA00023027"/>
    </source>
</evidence>
<dbReference type="Pfam" id="PF22745">
    <property type="entry name" value="Nlig-Ia"/>
    <property type="match status" value="1"/>
</dbReference>
<accession>A0A420ZDT7</accession>
<dbReference type="InterPro" id="IPR004149">
    <property type="entry name" value="Znf_DNAligase_C4"/>
</dbReference>
<dbReference type="GO" id="GO:0005829">
    <property type="term" value="C:cytosol"/>
    <property type="evidence" value="ECO:0007669"/>
    <property type="project" value="TreeGrafter"/>
</dbReference>
<evidence type="ECO:0000256" key="11">
    <source>
        <dbReference type="ARBA" id="ARBA00023204"/>
    </source>
</evidence>
<dbReference type="GO" id="GO:0006260">
    <property type="term" value="P:DNA replication"/>
    <property type="evidence" value="ECO:0007669"/>
    <property type="project" value="UniProtKB-KW"/>
</dbReference>
<protein>
    <recommendedName>
        <fullName evidence="3 14">DNA ligase</fullName>
        <ecNumber evidence="2 14">6.5.1.2</ecNumber>
    </recommendedName>
    <alternativeName>
        <fullName evidence="14">Polydeoxyribonucleotide synthase [NAD(+)]</fullName>
    </alternativeName>
</protein>
<dbReference type="SUPFAM" id="SSF50249">
    <property type="entry name" value="Nucleic acid-binding proteins"/>
    <property type="match status" value="1"/>
</dbReference>
<dbReference type="Gene3D" id="1.10.287.610">
    <property type="entry name" value="Helix hairpin bin"/>
    <property type="match status" value="1"/>
</dbReference>
<evidence type="ECO:0000256" key="1">
    <source>
        <dbReference type="ARBA" id="ARBA00004067"/>
    </source>
</evidence>
<dbReference type="SMART" id="SM00278">
    <property type="entry name" value="HhH1"/>
    <property type="match status" value="4"/>
</dbReference>
<feature type="domain" description="BRCT" evidence="15">
    <location>
        <begin position="582"/>
        <end position="659"/>
    </location>
</feature>
<keyword evidence="11 14" id="KW-0234">DNA repair</keyword>
<comment type="caution">
    <text evidence="14">Lacks conserved residue(s) required for the propagation of feature annotation.</text>
</comment>
<dbReference type="Gene3D" id="6.20.10.30">
    <property type="match status" value="1"/>
</dbReference>
<feature type="binding site" evidence="14">
    <location>
        <begin position="34"/>
        <end position="38"/>
    </location>
    <ligand>
        <name>NAD(+)</name>
        <dbReference type="ChEBI" id="CHEBI:57540"/>
    </ligand>
</feature>
<feature type="binding site" evidence="14">
    <location>
        <position position="284"/>
    </location>
    <ligand>
        <name>NAD(+)</name>
        <dbReference type="ChEBI" id="CHEBI:57540"/>
    </ligand>
</feature>
<dbReference type="SMART" id="SM00532">
    <property type="entry name" value="LIGANc"/>
    <property type="match status" value="1"/>
</dbReference>
<dbReference type="SUPFAM" id="SSF52113">
    <property type="entry name" value="BRCT domain"/>
    <property type="match status" value="1"/>
</dbReference>
<dbReference type="InterPro" id="IPR036420">
    <property type="entry name" value="BRCT_dom_sf"/>
</dbReference>
<dbReference type="Pfam" id="PF01653">
    <property type="entry name" value="DNA_ligase_aden"/>
    <property type="match status" value="1"/>
</dbReference>
<dbReference type="InterPro" id="IPR013839">
    <property type="entry name" value="DNAligase_adenylation"/>
</dbReference>
<feature type="binding site" evidence="14">
    <location>
        <position position="308"/>
    </location>
    <ligand>
        <name>NAD(+)</name>
        <dbReference type="ChEBI" id="CHEBI:57540"/>
    </ligand>
</feature>
<dbReference type="GO" id="GO:0006281">
    <property type="term" value="P:DNA repair"/>
    <property type="evidence" value="ECO:0007669"/>
    <property type="project" value="UniProtKB-KW"/>
</dbReference>
<evidence type="ECO:0000259" key="15">
    <source>
        <dbReference type="PROSITE" id="PS50172"/>
    </source>
</evidence>
<dbReference type="InterPro" id="IPR003583">
    <property type="entry name" value="Hlx-hairpin-Hlx_DNA-bd_motif"/>
</dbReference>
<dbReference type="NCBIfam" id="TIGR00575">
    <property type="entry name" value="dnlj"/>
    <property type="match status" value="1"/>
</dbReference>
<dbReference type="HAMAP" id="MF_01588">
    <property type="entry name" value="DNA_ligase_A"/>
    <property type="match status" value="1"/>
</dbReference>
<dbReference type="CDD" id="cd00114">
    <property type="entry name" value="LIGANc"/>
    <property type="match status" value="1"/>
</dbReference>
<sequence length="659" mass="73914">MTKTEVKKEIAKLVAELNRHSYLYYVLDKPEISDAEYDRLYHRLKSLEAQFPDLIQPDSPTQRVGDKVSGDFAEVIHSKRRMSLDDAFSFAEIAEFEERIVKLINKRPDYVCELKIDGLQIVLTYKQGLLVTGATRGDGRIGEDVTHTVKTVRDIPLQLAKPLDIVVSGEIYISKEDFIEINKQQAKSNKPVYANPRNLAAGTVRQLDPQVASNRRLRSFVYDIEGDTSAKTQVDMLEELKKLGFAVNPDNRLCANLGEVKDFIESWAKKLDNLPYQADGVVVKVNNLSLRGKLGATAKSPRWAIAYKFPAERKETKVLDIEVQVGRQGTLTPVAIMEPVSLAGTMVSRATLHNEDEIKKKDVRIGDTVVVQKAGEIIPEVVSVVKDKRPKGARPFHMPKKCPICGGEIKRVPGEAAHRCTNKNCYVVQIKRLEHFVSRDAFDIEGLGTKIVEQLYKEGLVRDPADFFTLEEGDIEPLERFAEKSAENLVKSIQNSKEVSLDRFIYALGILHVGAQTARDLANAFGSLNEIQAAWRDDLWEVDGIGEKVAESIYNFFQDEQNRALVEKLLKVGVRIKKPQLVRPRKLANKTFVFTGVLKSMSRTDAEDKVRQLGGRASSSVSKEIDYVVAGENPGSKYSKAKSLGVKVISEKEFREIID</sequence>
<evidence type="ECO:0000256" key="6">
    <source>
        <dbReference type="ARBA" id="ARBA00022723"/>
    </source>
</evidence>
<dbReference type="FunFam" id="2.40.50.140:FF:000012">
    <property type="entry name" value="DNA ligase"/>
    <property type="match status" value="1"/>
</dbReference>
<feature type="binding site" evidence="14">
    <location>
        <position position="136"/>
    </location>
    <ligand>
        <name>NAD(+)</name>
        <dbReference type="ChEBI" id="CHEBI:57540"/>
    </ligand>
</feature>
<dbReference type="GO" id="GO:0003911">
    <property type="term" value="F:DNA ligase (NAD+) activity"/>
    <property type="evidence" value="ECO:0007669"/>
    <property type="project" value="UniProtKB-UniRule"/>
</dbReference>
<evidence type="ECO:0000256" key="13">
    <source>
        <dbReference type="ARBA" id="ARBA00060881"/>
    </source>
</evidence>
<keyword evidence="6 14" id="KW-0479">Metal-binding</keyword>
<dbReference type="GO" id="GO:0003677">
    <property type="term" value="F:DNA binding"/>
    <property type="evidence" value="ECO:0007669"/>
    <property type="project" value="InterPro"/>
</dbReference>
<dbReference type="NCBIfam" id="NF005932">
    <property type="entry name" value="PRK07956.1"/>
    <property type="match status" value="1"/>
</dbReference>
<dbReference type="Pfam" id="PF12826">
    <property type="entry name" value="HHH_2"/>
    <property type="match status" value="1"/>
</dbReference>
<keyword evidence="4 14" id="KW-0436">Ligase</keyword>
<dbReference type="InterPro" id="IPR010994">
    <property type="entry name" value="RuvA_2-like"/>
</dbReference>
<dbReference type="EC" id="6.5.1.2" evidence="2 14"/>
<gene>
    <name evidence="14" type="primary">ligA</name>
    <name evidence="16" type="ORF">DRH29_00195</name>
</gene>
<feature type="binding site" evidence="14">
    <location>
        <position position="113"/>
    </location>
    <ligand>
        <name>NAD(+)</name>
        <dbReference type="ChEBI" id="CHEBI:57540"/>
    </ligand>
</feature>
<dbReference type="Gene3D" id="1.10.150.20">
    <property type="entry name" value="5' to 3' exonuclease, C-terminal subdomain"/>
    <property type="match status" value="2"/>
</dbReference>
<dbReference type="Pfam" id="PF03120">
    <property type="entry name" value="OB_DNA_ligase"/>
    <property type="match status" value="1"/>
</dbReference>
<dbReference type="AlphaFoldDB" id="A0A420ZDT7"/>
<keyword evidence="5 14" id="KW-0235">DNA replication</keyword>
<comment type="function">
    <text evidence="1 14">DNA ligase that catalyzes the formation of phosphodiester linkages between 5'-phosphoryl and 3'-hydroxyl groups in double-stranded DNA using NAD as a coenzyme and as the energy source for the reaction. It is essential for DNA replication and repair of damaged DNA.</text>
</comment>
<proteinExistence type="inferred from homology"/>
<feature type="binding site" evidence="14">
    <location>
        <begin position="83"/>
        <end position="84"/>
    </location>
    <ligand>
        <name>NAD(+)</name>
        <dbReference type="ChEBI" id="CHEBI:57540"/>
    </ligand>
</feature>
<dbReference type="Pfam" id="PF00533">
    <property type="entry name" value="BRCT"/>
    <property type="match status" value="1"/>
</dbReference>
<feature type="active site" description="N6-AMP-lysine intermediate" evidence="14">
    <location>
        <position position="115"/>
    </location>
</feature>
<dbReference type="InterPro" id="IPR012340">
    <property type="entry name" value="NA-bd_OB-fold"/>
</dbReference>
<dbReference type="EMBL" id="QMNG01000001">
    <property type="protein sequence ID" value="RLC37826.1"/>
    <property type="molecule type" value="Genomic_DNA"/>
</dbReference>
<comment type="caution">
    <text evidence="16">The sequence shown here is derived from an EMBL/GenBank/DDBJ whole genome shotgun (WGS) entry which is preliminary data.</text>
</comment>
<dbReference type="FunFam" id="1.10.150.20:FF:000007">
    <property type="entry name" value="DNA ligase"/>
    <property type="match status" value="1"/>
</dbReference>
<evidence type="ECO:0000256" key="4">
    <source>
        <dbReference type="ARBA" id="ARBA00022598"/>
    </source>
</evidence>
<evidence type="ECO:0000256" key="2">
    <source>
        <dbReference type="ARBA" id="ARBA00012722"/>
    </source>
</evidence>
<keyword evidence="7 14" id="KW-0227">DNA damage</keyword>